<evidence type="ECO:0000313" key="1">
    <source>
        <dbReference type="EMBL" id="KIK34861.1"/>
    </source>
</evidence>
<dbReference type="HOGENOM" id="CLU_2639754_0_0_1"/>
<organism evidence="1 2">
    <name type="scientific">Suillus luteus UH-Slu-Lm8-n1</name>
    <dbReference type="NCBI Taxonomy" id="930992"/>
    <lineage>
        <taxon>Eukaryota</taxon>
        <taxon>Fungi</taxon>
        <taxon>Dikarya</taxon>
        <taxon>Basidiomycota</taxon>
        <taxon>Agaricomycotina</taxon>
        <taxon>Agaricomycetes</taxon>
        <taxon>Agaricomycetidae</taxon>
        <taxon>Boletales</taxon>
        <taxon>Suillineae</taxon>
        <taxon>Suillaceae</taxon>
        <taxon>Suillus</taxon>
    </lineage>
</organism>
<protein>
    <submittedName>
        <fullName evidence="1">Uncharacterized protein</fullName>
    </submittedName>
</protein>
<dbReference type="InParanoid" id="A0A0C9ZZA6"/>
<dbReference type="AlphaFoldDB" id="A0A0C9ZZA6"/>
<dbReference type="EMBL" id="KN835693">
    <property type="protein sequence ID" value="KIK34861.1"/>
    <property type="molecule type" value="Genomic_DNA"/>
</dbReference>
<name>A0A0C9ZZA6_9AGAM</name>
<accession>A0A0C9ZZA6</accession>
<evidence type="ECO:0000313" key="2">
    <source>
        <dbReference type="Proteomes" id="UP000054485"/>
    </source>
</evidence>
<reference evidence="1 2" key="1">
    <citation type="submission" date="2014-04" db="EMBL/GenBank/DDBJ databases">
        <authorList>
            <consortium name="DOE Joint Genome Institute"/>
            <person name="Kuo A."/>
            <person name="Ruytinx J."/>
            <person name="Rineau F."/>
            <person name="Colpaert J."/>
            <person name="Kohler A."/>
            <person name="Nagy L.G."/>
            <person name="Floudas D."/>
            <person name="Copeland A."/>
            <person name="Barry K.W."/>
            <person name="Cichocki N."/>
            <person name="Veneault-Fourrey C."/>
            <person name="LaButti K."/>
            <person name="Lindquist E.A."/>
            <person name="Lipzen A."/>
            <person name="Lundell T."/>
            <person name="Morin E."/>
            <person name="Murat C."/>
            <person name="Sun H."/>
            <person name="Tunlid A."/>
            <person name="Henrissat B."/>
            <person name="Grigoriev I.V."/>
            <person name="Hibbett D.S."/>
            <person name="Martin F."/>
            <person name="Nordberg H.P."/>
            <person name="Cantor M.N."/>
            <person name="Hua S.X."/>
        </authorList>
    </citation>
    <scope>NUCLEOTIDE SEQUENCE [LARGE SCALE GENOMIC DNA]</scope>
    <source>
        <strain evidence="1 2">UH-Slu-Lm8-n1</strain>
    </source>
</reference>
<proteinExistence type="predicted"/>
<keyword evidence="2" id="KW-1185">Reference proteome</keyword>
<dbReference type="Proteomes" id="UP000054485">
    <property type="component" value="Unassembled WGS sequence"/>
</dbReference>
<reference evidence="2" key="2">
    <citation type="submission" date="2015-01" db="EMBL/GenBank/DDBJ databases">
        <title>Evolutionary Origins and Diversification of the Mycorrhizal Mutualists.</title>
        <authorList>
            <consortium name="DOE Joint Genome Institute"/>
            <consortium name="Mycorrhizal Genomics Consortium"/>
            <person name="Kohler A."/>
            <person name="Kuo A."/>
            <person name="Nagy L.G."/>
            <person name="Floudas D."/>
            <person name="Copeland A."/>
            <person name="Barry K.W."/>
            <person name="Cichocki N."/>
            <person name="Veneault-Fourrey C."/>
            <person name="LaButti K."/>
            <person name="Lindquist E.A."/>
            <person name="Lipzen A."/>
            <person name="Lundell T."/>
            <person name="Morin E."/>
            <person name="Murat C."/>
            <person name="Riley R."/>
            <person name="Ohm R."/>
            <person name="Sun H."/>
            <person name="Tunlid A."/>
            <person name="Henrissat B."/>
            <person name="Grigoriev I.V."/>
            <person name="Hibbett D.S."/>
            <person name="Martin F."/>
        </authorList>
    </citation>
    <scope>NUCLEOTIDE SEQUENCE [LARGE SCALE GENOMIC DNA]</scope>
    <source>
        <strain evidence="2">UH-Slu-Lm8-n1</strain>
    </source>
</reference>
<sequence length="77" mass="8566">MYLDFELGGGDTCSSSKHQLGIYMKRLTYIHQQGFLNQQEDAQNPNGLANGRTAARLMFLAQRWDNSDIAIVALTCG</sequence>
<gene>
    <name evidence="1" type="ORF">CY34DRAFT_612409</name>
</gene>